<protein>
    <submittedName>
        <fullName evidence="3">Dehydrogenase</fullName>
    </submittedName>
</protein>
<dbReference type="RefSeq" id="WP_088619542.1">
    <property type="nucleotide sequence ID" value="NZ_CP022129.1"/>
</dbReference>
<evidence type="ECO:0000313" key="4">
    <source>
        <dbReference type="Proteomes" id="UP000197019"/>
    </source>
</evidence>
<dbReference type="EMBL" id="CP022129">
    <property type="protein sequence ID" value="ASF46670.1"/>
    <property type="molecule type" value="Genomic_DNA"/>
</dbReference>
<accession>A0A1Z4BZH9</accession>
<dbReference type="Pfam" id="PF00881">
    <property type="entry name" value="Nitroreductase"/>
    <property type="match status" value="1"/>
</dbReference>
<dbReference type="InterPro" id="IPR020051">
    <property type="entry name" value="SagB-type_dehydrogenase"/>
</dbReference>
<name>A0A1Z4BZH9_9GAMM</name>
<sequence>MSAYPFAFGLKSATTFYAEGDDLIFPVQGSSQGLRWRTPSLGWRKALACLAADGADLDGIASILQTQDGGVDWAKLHFMLGRLDAKGLLSRSVLGNNTVLATLQPMTARFQFVLPKLSPASHYRLSRFVNLRPEQGQWLLETPLSPAKLWLHAGQALPLLACLAQPTALDTLCRAVPDWEPDTALAVLALLVTAGAAAPCDAVGQLPEDGNIALRQWESVDLLFHSRSRPGRHDGFCGATFRFLGQIDPLPALKSVAADAGLPLPIPDMARIQQEDPPFAAVVENRRSIRDYTGRLLDVDLLGEFLYRAARVKAQTNANPPGRPYPITQRPYPSGGAMYELELYLSVGACTGLAAGLYYYKPLEHRLLPISGLTADVQQLLDNARLNSGAATQPPVLLTLVARCQRPAWKYQGMAYALMLKNTGVLYHQLYLTATVMGLAPCGLGMGDSDLFAEAAGLDYYQETAIGEFMLGGRLSSGLDS</sequence>
<dbReference type="Proteomes" id="UP000197019">
    <property type="component" value="Chromosome"/>
</dbReference>
<organism evidence="3 4">
    <name type="scientific">Methylovulum psychrotolerans</name>
    <dbReference type="NCBI Taxonomy" id="1704499"/>
    <lineage>
        <taxon>Bacteria</taxon>
        <taxon>Pseudomonadati</taxon>
        <taxon>Pseudomonadota</taxon>
        <taxon>Gammaproteobacteria</taxon>
        <taxon>Methylococcales</taxon>
        <taxon>Methylococcaceae</taxon>
        <taxon>Methylovulum</taxon>
    </lineage>
</organism>
<evidence type="ECO:0000259" key="1">
    <source>
        <dbReference type="Pfam" id="PF00881"/>
    </source>
</evidence>
<feature type="domain" description="Cyanobactin oxidase ThcOx second" evidence="2">
    <location>
        <begin position="123"/>
        <end position="234"/>
    </location>
</feature>
<dbReference type="CDD" id="cd02142">
    <property type="entry name" value="McbC_SagB-like_oxidoreductase"/>
    <property type="match status" value="1"/>
</dbReference>
<proteinExistence type="predicted"/>
<dbReference type="InterPro" id="IPR000415">
    <property type="entry name" value="Nitroreductase-like"/>
</dbReference>
<dbReference type="InterPro" id="IPR054488">
    <property type="entry name" value="ThcOx_dom2"/>
</dbReference>
<dbReference type="PANTHER" id="PTHR43745">
    <property type="entry name" value="NITROREDUCTASE MJ1384-RELATED"/>
    <property type="match status" value="1"/>
</dbReference>
<dbReference type="GO" id="GO:0016491">
    <property type="term" value="F:oxidoreductase activity"/>
    <property type="evidence" value="ECO:0007669"/>
    <property type="project" value="InterPro"/>
</dbReference>
<dbReference type="NCBIfam" id="TIGR03605">
    <property type="entry name" value="antibiot_sagB"/>
    <property type="match status" value="1"/>
</dbReference>
<dbReference type="SUPFAM" id="SSF55469">
    <property type="entry name" value="FMN-dependent nitroreductase-like"/>
    <property type="match status" value="1"/>
</dbReference>
<dbReference type="InterPro" id="IPR029479">
    <property type="entry name" value="Nitroreductase"/>
</dbReference>
<evidence type="ECO:0000313" key="3">
    <source>
        <dbReference type="EMBL" id="ASF46670.1"/>
    </source>
</evidence>
<dbReference type="PANTHER" id="PTHR43745:SF2">
    <property type="entry name" value="NITROREDUCTASE MJ1384-RELATED"/>
    <property type="match status" value="1"/>
</dbReference>
<feature type="domain" description="Nitroreductase" evidence="1">
    <location>
        <begin position="284"/>
        <end position="460"/>
    </location>
</feature>
<reference evidence="3 4" key="1">
    <citation type="submission" date="2017-06" db="EMBL/GenBank/DDBJ databases">
        <title>Genome Sequencing of the methanotroph Methylovulum psychrotolerants str. HV10-M2 isolated from a high-altitude environment.</title>
        <authorList>
            <person name="Mateos-Rivera A."/>
        </authorList>
    </citation>
    <scope>NUCLEOTIDE SEQUENCE [LARGE SCALE GENOMIC DNA]</scope>
    <source>
        <strain evidence="3 4">HV10_M2</strain>
    </source>
</reference>
<dbReference type="Pfam" id="PF22767">
    <property type="entry name" value="ThcOx"/>
    <property type="match status" value="1"/>
</dbReference>
<keyword evidence="4" id="KW-1185">Reference proteome</keyword>
<gene>
    <name evidence="3" type="ORF">CEK71_11630</name>
</gene>
<dbReference type="Gene3D" id="3.40.109.10">
    <property type="entry name" value="NADH Oxidase"/>
    <property type="match status" value="1"/>
</dbReference>
<dbReference type="AlphaFoldDB" id="A0A1Z4BZH9"/>
<dbReference type="KEGG" id="mpsy:CEK71_11630"/>
<evidence type="ECO:0000259" key="2">
    <source>
        <dbReference type="Pfam" id="PF22767"/>
    </source>
</evidence>
<dbReference type="InterPro" id="IPR052544">
    <property type="entry name" value="Bacteriocin_Proc_Enz"/>
</dbReference>
<dbReference type="OrthoDB" id="3723182at2"/>